<evidence type="ECO:0000313" key="1">
    <source>
        <dbReference type="EMBL" id="GAA0153384.1"/>
    </source>
</evidence>
<keyword evidence="2" id="KW-1185">Reference proteome</keyword>
<proteinExistence type="predicted"/>
<accession>A0AAV3PP88</accession>
<dbReference type="Proteomes" id="UP001454036">
    <property type="component" value="Unassembled WGS sequence"/>
</dbReference>
<sequence>MILRSETGNIVVFAVLEAVTRQRLFYLLMPVFLRLVHYLLQDIAKSLVEGFRYTSGLLMCPSADSGIGLTISIPHESNSHATVVGYNGSGGCE</sequence>
<gene>
    <name evidence="1" type="ORF">LIER_11634</name>
</gene>
<dbReference type="AlphaFoldDB" id="A0AAV3PP88"/>
<dbReference type="EMBL" id="BAABME010002169">
    <property type="protein sequence ID" value="GAA0153384.1"/>
    <property type="molecule type" value="Genomic_DNA"/>
</dbReference>
<organism evidence="1 2">
    <name type="scientific">Lithospermum erythrorhizon</name>
    <name type="common">Purple gromwell</name>
    <name type="synonym">Lithospermum officinale var. erythrorhizon</name>
    <dbReference type="NCBI Taxonomy" id="34254"/>
    <lineage>
        <taxon>Eukaryota</taxon>
        <taxon>Viridiplantae</taxon>
        <taxon>Streptophyta</taxon>
        <taxon>Embryophyta</taxon>
        <taxon>Tracheophyta</taxon>
        <taxon>Spermatophyta</taxon>
        <taxon>Magnoliopsida</taxon>
        <taxon>eudicotyledons</taxon>
        <taxon>Gunneridae</taxon>
        <taxon>Pentapetalae</taxon>
        <taxon>asterids</taxon>
        <taxon>lamiids</taxon>
        <taxon>Boraginales</taxon>
        <taxon>Boraginaceae</taxon>
        <taxon>Boraginoideae</taxon>
        <taxon>Lithospermeae</taxon>
        <taxon>Lithospermum</taxon>
    </lineage>
</organism>
<reference evidence="1 2" key="1">
    <citation type="submission" date="2024-01" db="EMBL/GenBank/DDBJ databases">
        <title>The complete chloroplast genome sequence of Lithospermum erythrorhizon: insights into the phylogenetic relationship among Boraginaceae species and the maternal lineages of purple gromwells.</title>
        <authorList>
            <person name="Okada T."/>
            <person name="Watanabe K."/>
        </authorList>
    </citation>
    <scope>NUCLEOTIDE SEQUENCE [LARGE SCALE GENOMIC DNA]</scope>
</reference>
<protein>
    <submittedName>
        <fullName evidence="1">Uncharacterized protein</fullName>
    </submittedName>
</protein>
<comment type="caution">
    <text evidence="1">The sequence shown here is derived from an EMBL/GenBank/DDBJ whole genome shotgun (WGS) entry which is preliminary data.</text>
</comment>
<evidence type="ECO:0000313" key="2">
    <source>
        <dbReference type="Proteomes" id="UP001454036"/>
    </source>
</evidence>
<name>A0AAV3PP88_LITER</name>